<accession>A0A1T4WT68</accession>
<keyword evidence="2" id="KW-1185">Reference proteome</keyword>
<dbReference type="EMBL" id="FUYC01000004">
    <property type="protein sequence ID" value="SKA79791.1"/>
    <property type="molecule type" value="Genomic_DNA"/>
</dbReference>
<dbReference type="RefSeq" id="WP_078716843.1">
    <property type="nucleotide sequence ID" value="NZ_FUYC01000004.1"/>
</dbReference>
<dbReference type="STRING" id="1121449.SAMN02745704_01263"/>
<organism evidence="1 2">
    <name type="scientific">Paucidesulfovibrio gracilis DSM 16080</name>
    <dbReference type="NCBI Taxonomy" id="1121449"/>
    <lineage>
        <taxon>Bacteria</taxon>
        <taxon>Pseudomonadati</taxon>
        <taxon>Thermodesulfobacteriota</taxon>
        <taxon>Desulfovibrionia</taxon>
        <taxon>Desulfovibrionales</taxon>
        <taxon>Desulfovibrionaceae</taxon>
        <taxon>Paucidesulfovibrio</taxon>
    </lineage>
</organism>
<dbReference type="AlphaFoldDB" id="A0A1T4WT68"/>
<evidence type="ECO:0000313" key="1">
    <source>
        <dbReference type="EMBL" id="SKA79791.1"/>
    </source>
</evidence>
<gene>
    <name evidence="1" type="ORF">SAMN02745704_01263</name>
</gene>
<reference evidence="1 2" key="1">
    <citation type="submission" date="2017-02" db="EMBL/GenBank/DDBJ databases">
        <authorList>
            <person name="Peterson S.W."/>
        </authorList>
    </citation>
    <scope>NUCLEOTIDE SEQUENCE [LARGE SCALE GENOMIC DNA]</scope>
    <source>
        <strain evidence="1 2">DSM 16080</strain>
    </source>
</reference>
<dbReference type="OrthoDB" id="5470789at2"/>
<sequence length="174" mass="19537">MDLQLVERENRLIGQEFLTWLWFYSETTGGTFQTKDGRGFSINLEQRISVQGGEGENLATATVSSPLGELTEALSGLRIGKKVNKAQLRMERDGETWMISVKAEDFGFSGLKTPKIETKSNDDEDPDGAFLEKMYLIEECLEMLDASFARFLKLRLGPDWKDESAGLTRWVTGG</sequence>
<proteinExistence type="predicted"/>
<protein>
    <submittedName>
        <fullName evidence="1">Uncharacterized protein</fullName>
    </submittedName>
</protein>
<dbReference type="Proteomes" id="UP000190027">
    <property type="component" value="Unassembled WGS sequence"/>
</dbReference>
<evidence type="ECO:0000313" key="2">
    <source>
        <dbReference type="Proteomes" id="UP000190027"/>
    </source>
</evidence>
<name>A0A1T4WT68_9BACT</name>